<comment type="caution">
    <text evidence="3">Lacks conserved residue(s) required for the propagation of feature annotation.</text>
</comment>
<dbReference type="InterPro" id="IPR005202">
    <property type="entry name" value="TF_GRAS"/>
</dbReference>
<dbReference type="Proteomes" id="UP000298416">
    <property type="component" value="Unassembled WGS sequence"/>
</dbReference>
<proteinExistence type="inferred from homology"/>
<dbReference type="OrthoDB" id="677896at2759"/>
<feature type="compositionally biased region" description="Low complexity" evidence="4">
    <location>
        <begin position="146"/>
        <end position="164"/>
    </location>
</feature>
<evidence type="ECO:0000256" key="3">
    <source>
        <dbReference type="PROSITE-ProRule" id="PRU01191"/>
    </source>
</evidence>
<feature type="region of interest" description="SAW" evidence="3">
    <location>
        <begin position="460"/>
        <end position="537"/>
    </location>
</feature>
<reference evidence="5" key="1">
    <citation type="submission" date="2018-01" db="EMBL/GenBank/DDBJ databases">
        <authorList>
            <person name="Mao J.F."/>
        </authorList>
    </citation>
    <scope>NUCLEOTIDE SEQUENCE</scope>
    <source>
        <strain evidence="5">Huo1</strain>
        <tissue evidence="5">Leaf</tissue>
    </source>
</reference>
<comment type="similarity">
    <text evidence="3">Belongs to the GRAS family.</text>
</comment>
<dbReference type="Pfam" id="PF03514">
    <property type="entry name" value="GRAS"/>
    <property type="match status" value="1"/>
</dbReference>
<organism evidence="5">
    <name type="scientific">Salvia splendens</name>
    <name type="common">Scarlet sage</name>
    <dbReference type="NCBI Taxonomy" id="180675"/>
    <lineage>
        <taxon>Eukaryota</taxon>
        <taxon>Viridiplantae</taxon>
        <taxon>Streptophyta</taxon>
        <taxon>Embryophyta</taxon>
        <taxon>Tracheophyta</taxon>
        <taxon>Spermatophyta</taxon>
        <taxon>Magnoliopsida</taxon>
        <taxon>eudicotyledons</taxon>
        <taxon>Gunneridae</taxon>
        <taxon>Pentapetalae</taxon>
        <taxon>asterids</taxon>
        <taxon>lamiids</taxon>
        <taxon>Lamiales</taxon>
        <taxon>Lamiaceae</taxon>
        <taxon>Nepetoideae</taxon>
        <taxon>Mentheae</taxon>
        <taxon>Salviinae</taxon>
        <taxon>Salvia</taxon>
        <taxon>Salvia subgen. Calosphace</taxon>
        <taxon>core Calosphace</taxon>
    </lineage>
</organism>
<keyword evidence="6" id="KW-1185">Reference proteome</keyword>
<evidence type="ECO:0000313" key="6">
    <source>
        <dbReference type="Proteomes" id="UP000298416"/>
    </source>
</evidence>
<name>A0A8X9A7E0_SALSN</name>
<dbReference type="AlphaFoldDB" id="A0A8X9A7E0"/>
<dbReference type="PROSITE" id="PS50985">
    <property type="entry name" value="GRAS"/>
    <property type="match status" value="1"/>
</dbReference>
<feature type="short sequence motif" description="VHIID" evidence="3">
    <location>
        <begin position="272"/>
        <end position="276"/>
    </location>
</feature>
<evidence type="ECO:0000313" key="5">
    <source>
        <dbReference type="EMBL" id="KAG6429494.1"/>
    </source>
</evidence>
<feature type="region of interest" description="Leucine repeat II (LRII)" evidence="3">
    <location>
        <begin position="323"/>
        <end position="355"/>
    </location>
</feature>
<evidence type="ECO:0000256" key="2">
    <source>
        <dbReference type="ARBA" id="ARBA00023163"/>
    </source>
</evidence>
<feature type="region of interest" description="Disordered" evidence="4">
    <location>
        <begin position="143"/>
        <end position="164"/>
    </location>
</feature>
<dbReference type="PANTHER" id="PTHR31636">
    <property type="entry name" value="OSJNBA0084A10.13 PROTEIN-RELATED"/>
    <property type="match status" value="1"/>
</dbReference>
<reference evidence="5" key="2">
    <citation type="submission" date="2020-08" db="EMBL/GenBank/DDBJ databases">
        <title>Plant Genome Project.</title>
        <authorList>
            <person name="Zhang R.-G."/>
        </authorList>
    </citation>
    <scope>NUCLEOTIDE SEQUENCE</scope>
    <source>
        <strain evidence="5">Huo1</strain>
        <tissue evidence="5">Leaf</tissue>
    </source>
</reference>
<accession>A0A8X9A7E0</accession>
<gene>
    <name evidence="5" type="ORF">SASPL_107545</name>
</gene>
<keyword evidence="2" id="KW-0804">Transcription</keyword>
<evidence type="ECO:0000256" key="4">
    <source>
        <dbReference type="SAM" id="MobiDB-lite"/>
    </source>
</evidence>
<protein>
    <recommendedName>
        <fullName evidence="7">DELLA protein</fullName>
    </recommendedName>
</protein>
<comment type="caution">
    <text evidence="5">The sequence shown here is derived from an EMBL/GenBank/DDBJ whole genome shotgun (WGS) entry which is preliminary data.</text>
</comment>
<sequence length="537" mass="59002">MSSGFPGGFTNQQQQFPFRSPLSEILHDPASQIRQRKRSLAEFQQQNQQGLELYLRNVKLRPNFQHANPLSPIFPVDFPTVCLQPYRNAEVLGHETRNNKMMMNHRLQELEKELLGDEVDGDEVSVVTHSDWSEAIQNLIAPTKMPISPSPTSSSSSCSSTSASPPILTTKQSLIDAAAAISEGNLAAATEIITRLQQLANPNGSSEQRLTSFMVSALKSRVNPTGTSELYSKEHKLSTQMLYEVSPCFKLSFMAANLAILNATSEQGFQRIHVVDFEIGEGGQYMHFLHALAANQSGGKRASALKITAFSDNTSGGDEKLKIVGESLHTLAYKIGVRFDFSVKKLIVSDFNRIKLGIEPGEALAVNLAFKLHNLPDESVTTENLRDELLRLVKGLSPDVTTVVEPEMNANTAPLTVRVREACEFYGALLDSLDATVSRGNPDRVRIEEAVGRKIVNSVACEGRERVERCEVFGKWRARMGMAGFESVPMSQPVADTLRARLNSGTRGNPGFTVTEKSGGICFGWMGRTLTVASAWR</sequence>
<dbReference type="EMBL" id="PNBA02000003">
    <property type="protein sequence ID" value="KAG6429494.1"/>
    <property type="molecule type" value="Genomic_DNA"/>
</dbReference>
<keyword evidence="1" id="KW-0805">Transcription regulation</keyword>
<evidence type="ECO:0000256" key="1">
    <source>
        <dbReference type="ARBA" id="ARBA00023015"/>
    </source>
</evidence>
<evidence type="ECO:0008006" key="7">
    <source>
        <dbReference type="Google" id="ProtNLM"/>
    </source>
</evidence>